<evidence type="ECO:0000259" key="3">
    <source>
        <dbReference type="PROSITE" id="PS50112"/>
    </source>
</evidence>
<dbReference type="SUPFAM" id="SSF55785">
    <property type="entry name" value="PYP-like sensor domain (PAS domain)"/>
    <property type="match status" value="1"/>
</dbReference>
<evidence type="ECO:0000259" key="4">
    <source>
        <dbReference type="PROSITE" id="PS50125"/>
    </source>
</evidence>
<dbReference type="OrthoDB" id="6115136at2"/>
<dbReference type="Pfam" id="PF01590">
    <property type="entry name" value="GAF"/>
    <property type="match status" value="1"/>
</dbReference>
<comment type="caution">
    <text evidence="6">The sequence shown here is derived from an EMBL/GenBank/DDBJ whole genome shotgun (WGS) entry which is preliminary data.</text>
</comment>
<dbReference type="GO" id="GO:0016020">
    <property type="term" value="C:membrane"/>
    <property type="evidence" value="ECO:0007669"/>
    <property type="project" value="InterPro"/>
</dbReference>
<evidence type="ECO:0000256" key="2">
    <source>
        <dbReference type="SAM" id="Phobius"/>
    </source>
</evidence>
<sequence length="995" mass="112105">MFKNLKLKNKLLFSFFLITTLSTAATTLFSIYYFSHKIHEEATYNMRKYIRVADLVYKNKIMESRNGVSIMAADGGLQILVNFTIRNKINEYLEKSLQNTRDYHQVVVVNTQNEILAQANTSAFSELEQLSYQDNELIKQALLRKQPVAATEKIMLAQIPLLSISAAAPIPKSSNVVKQNSNPSSSEPEFTGVVLVRYLLNSSDVVLNNIKELLDVTAAIYHENVIIDAKIANEHTQPVIPAELYQYLMTGKQKEAEKIDIRSQGQLAEYKVLTDILQQPIGVLGINISAQPYVDTTQHAAQTLVFIMVLCILMASLLGYLLARSILIPIYQLLTGVKRVTSGDLSYEIMINLKDELGTLAHSFNSMSHQLNDLFNTLEQRIADATRQLQNTLAHMTAIIDNMADGLLVTDTKGRVIRYNPALSAMFPEQKNLQGQPFAALLNTEIADITSRSQEEINATHSVELALTQQRFAKAVATAIIQKDAFDENHQHHYIGSRYIGTVILIRDITREKEIDQMLKNTVDTLTRVGTALSAENDLTRLLELCVSEARRLMNADAGNLYILEQNVLKFKIIQNRTMNLFLNDNSPELANLETIELDSDFFVAKCAKEKRILVVNEQEISQQREHINLFVGYPLQQMLVVPLLDRLQNIVGVLELINPSDPKTGKYVLTDSNQIEIINSLASQTAVAIDNARNYQRIEHKNIAFKRFVPTEFLSRLGHQEIEQVQLGNASQEKMSVLFADIRSFTDISEHLTAEETFHFLNEYLHCIGPNISVNGGFIDKYIGDAIMALFPGHSVNMGYDAVAAAVGMMRQLTVLNNKRLSQQLPPIHIGIGIHTGALTLGIIGFETRLESTVIGDTVNLASRLESLTKKYGINIAITANTLSYLSAEHTFLIREMDTVRVKGKEDAITFYEVFDADESIMRNYKQATLSDYQCALKSYKEKDWAQALTQFERIAQYAPETDHIVQIYCTRCREFLTNPPDENWDGITRLMDK</sequence>
<dbReference type="PANTHER" id="PTHR43081:SF1">
    <property type="entry name" value="ADENYLATE CYCLASE, TERMINAL-DIFFERENTIATION SPECIFIC"/>
    <property type="match status" value="1"/>
</dbReference>
<dbReference type="AlphaFoldDB" id="A0A251X930"/>
<evidence type="ECO:0000313" key="6">
    <source>
        <dbReference type="EMBL" id="OUD14294.1"/>
    </source>
</evidence>
<dbReference type="InterPro" id="IPR029016">
    <property type="entry name" value="GAF-like_dom_sf"/>
</dbReference>
<dbReference type="Gene3D" id="3.30.70.1230">
    <property type="entry name" value="Nucleotide cyclase"/>
    <property type="match status" value="1"/>
</dbReference>
<feature type="coiled-coil region" evidence="1">
    <location>
        <begin position="368"/>
        <end position="395"/>
    </location>
</feature>
<dbReference type="Gene3D" id="6.10.340.10">
    <property type="match status" value="1"/>
</dbReference>
<evidence type="ECO:0008006" key="8">
    <source>
        <dbReference type="Google" id="ProtNLM"/>
    </source>
</evidence>
<dbReference type="InterPro" id="IPR050697">
    <property type="entry name" value="Adenylyl/Guanylyl_Cyclase_3/4"/>
</dbReference>
<name>A0A251X930_9GAMM</name>
<dbReference type="InterPro" id="IPR035965">
    <property type="entry name" value="PAS-like_dom_sf"/>
</dbReference>
<dbReference type="SMART" id="SM00091">
    <property type="entry name" value="PAS"/>
    <property type="match status" value="1"/>
</dbReference>
<evidence type="ECO:0000259" key="5">
    <source>
        <dbReference type="PROSITE" id="PS50885"/>
    </source>
</evidence>
<dbReference type="PROSITE" id="PS50885">
    <property type="entry name" value="HAMP"/>
    <property type="match status" value="1"/>
</dbReference>
<dbReference type="PANTHER" id="PTHR43081">
    <property type="entry name" value="ADENYLATE CYCLASE, TERMINAL-DIFFERENTIATION SPECIFIC-RELATED"/>
    <property type="match status" value="1"/>
</dbReference>
<dbReference type="PROSITE" id="PS50125">
    <property type="entry name" value="GUANYLATE_CYCLASE_2"/>
    <property type="match status" value="1"/>
</dbReference>
<dbReference type="InterPro" id="IPR003018">
    <property type="entry name" value="GAF"/>
</dbReference>
<dbReference type="InterPro" id="IPR029787">
    <property type="entry name" value="Nucleotide_cyclase"/>
</dbReference>
<dbReference type="SUPFAM" id="SSF55073">
    <property type="entry name" value="Nucleotide cyclase"/>
    <property type="match status" value="1"/>
</dbReference>
<proteinExistence type="predicted"/>
<keyword evidence="2" id="KW-0812">Transmembrane</keyword>
<dbReference type="RefSeq" id="WP_086488075.1">
    <property type="nucleotide sequence ID" value="NZ_MSLT01000012.1"/>
</dbReference>
<dbReference type="Pfam" id="PF00672">
    <property type="entry name" value="HAMP"/>
    <property type="match status" value="1"/>
</dbReference>
<dbReference type="PROSITE" id="PS50112">
    <property type="entry name" value="PAS"/>
    <property type="match status" value="1"/>
</dbReference>
<dbReference type="Gene3D" id="3.30.450.40">
    <property type="match status" value="1"/>
</dbReference>
<dbReference type="SUPFAM" id="SSF55781">
    <property type="entry name" value="GAF domain-like"/>
    <property type="match status" value="1"/>
</dbReference>
<gene>
    <name evidence="6" type="ORF">TPSD3_08195</name>
</gene>
<dbReference type="GO" id="GO:0035556">
    <property type="term" value="P:intracellular signal transduction"/>
    <property type="evidence" value="ECO:0007669"/>
    <property type="project" value="InterPro"/>
</dbReference>
<dbReference type="CDD" id="cd07302">
    <property type="entry name" value="CHD"/>
    <property type="match status" value="1"/>
</dbReference>
<dbReference type="SMART" id="SM00065">
    <property type="entry name" value="GAF"/>
    <property type="match status" value="1"/>
</dbReference>
<feature type="domain" description="PAS" evidence="3">
    <location>
        <begin position="392"/>
        <end position="427"/>
    </location>
</feature>
<dbReference type="Proteomes" id="UP000194798">
    <property type="component" value="Unassembled WGS sequence"/>
</dbReference>
<dbReference type="SMART" id="SM00044">
    <property type="entry name" value="CYCc"/>
    <property type="match status" value="1"/>
</dbReference>
<dbReference type="GO" id="GO:0004016">
    <property type="term" value="F:adenylate cyclase activity"/>
    <property type="evidence" value="ECO:0007669"/>
    <property type="project" value="UniProtKB-ARBA"/>
</dbReference>
<feature type="transmembrane region" description="Helical" evidence="2">
    <location>
        <begin position="304"/>
        <end position="323"/>
    </location>
</feature>
<accession>A0A251X930</accession>
<dbReference type="SMART" id="SM00304">
    <property type="entry name" value="HAMP"/>
    <property type="match status" value="1"/>
</dbReference>
<dbReference type="Pfam" id="PF00211">
    <property type="entry name" value="Guanylate_cyc"/>
    <property type="match status" value="1"/>
</dbReference>
<dbReference type="SUPFAM" id="SSF158472">
    <property type="entry name" value="HAMP domain-like"/>
    <property type="match status" value="1"/>
</dbReference>
<organism evidence="6 7">
    <name type="scientific">Thioflexithrix psekupsensis</name>
    <dbReference type="NCBI Taxonomy" id="1570016"/>
    <lineage>
        <taxon>Bacteria</taxon>
        <taxon>Pseudomonadati</taxon>
        <taxon>Pseudomonadota</taxon>
        <taxon>Gammaproteobacteria</taxon>
        <taxon>Thiotrichales</taxon>
        <taxon>Thioflexithrix</taxon>
    </lineage>
</organism>
<feature type="domain" description="HAMP" evidence="5">
    <location>
        <begin position="324"/>
        <end position="376"/>
    </location>
</feature>
<dbReference type="InterPro" id="IPR001054">
    <property type="entry name" value="A/G_cyclase"/>
</dbReference>
<reference evidence="6 7" key="1">
    <citation type="submission" date="2016-12" db="EMBL/GenBank/DDBJ databases">
        <title>Thioflexothrix psekupsii D3 genome sequencing and assembly.</title>
        <authorList>
            <person name="Fomenkov A."/>
            <person name="Vincze T."/>
            <person name="Grabovich M."/>
            <person name="Anton B.P."/>
            <person name="Dubinina G."/>
            <person name="Orlova M."/>
            <person name="Belousova E."/>
            <person name="Roberts R.J."/>
        </authorList>
    </citation>
    <scope>NUCLEOTIDE SEQUENCE [LARGE SCALE GENOMIC DNA]</scope>
    <source>
        <strain evidence="6">D3</strain>
    </source>
</reference>
<feature type="domain" description="Guanylate cyclase" evidence="4">
    <location>
        <begin position="737"/>
        <end position="867"/>
    </location>
</feature>
<dbReference type="Gene3D" id="3.30.450.20">
    <property type="entry name" value="PAS domain"/>
    <property type="match status" value="1"/>
</dbReference>
<dbReference type="GO" id="GO:0006171">
    <property type="term" value="P:cAMP biosynthetic process"/>
    <property type="evidence" value="ECO:0007669"/>
    <property type="project" value="TreeGrafter"/>
</dbReference>
<dbReference type="EMBL" id="MSLT01000012">
    <property type="protein sequence ID" value="OUD14294.1"/>
    <property type="molecule type" value="Genomic_DNA"/>
</dbReference>
<dbReference type="CDD" id="cd06225">
    <property type="entry name" value="HAMP"/>
    <property type="match status" value="1"/>
</dbReference>
<keyword evidence="1" id="KW-0175">Coiled coil</keyword>
<evidence type="ECO:0000313" key="7">
    <source>
        <dbReference type="Proteomes" id="UP000194798"/>
    </source>
</evidence>
<keyword evidence="7" id="KW-1185">Reference proteome</keyword>
<keyword evidence="2" id="KW-0472">Membrane</keyword>
<dbReference type="InterPro" id="IPR000014">
    <property type="entry name" value="PAS"/>
</dbReference>
<protein>
    <recommendedName>
        <fullName evidence="8">Adenylate/guanylate cyclase domain-containing protein</fullName>
    </recommendedName>
</protein>
<dbReference type="InterPro" id="IPR003660">
    <property type="entry name" value="HAMP_dom"/>
</dbReference>
<keyword evidence="2" id="KW-1133">Transmembrane helix</keyword>
<evidence type="ECO:0000256" key="1">
    <source>
        <dbReference type="SAM" id="Coils"/>
    </source>
</evidence>